<dbReference type="Pfam" id="PF03466">
    <property type="entry name" value="LysR_substrate"/>
    <property type="match status" value="1"/>
</dbReference>
<evidence type="ECO:0000256" key="2">
    <source>
        <dbReference type="ARBA" id="ARBA00023015"/>
    </source>
</evidence>
<dbReference type="PANTHER" id="PTHR30346">
    <property type="entry name" value="TRANSCRIPTIONAL DUAL REGULATOR HCAR-RELATED"/>
    <property type="match status" value="1"/>
</dbReference>
<dbReference type="EMBL" id="JBHMBW010000054">
    <property type="protein sequence ID" value="MFB9629254.1"/>
    <property type="molecule type" value="Genomic_DNA"/>
</dbReference>
<keyword evidence="3" id="KW-0238">DNA-binding</keyword>
<dbReference type="RefSeq" id="WP_344985836.1">
    <property type="nucleotide sequence ID" value="NZ_BAAAXV010000001.1"/>
</dbReference>
<dbReference type="Proteomes" id="UP001589532">
    <property type="component" value="Unassembled WGS sequence"/>
</dbReference>
<comment type="similarity">
    <text evidence="1">Belongs to the LysR transcriptional regulatory family.</text>
</comment>
<evidence type="ECO:0000256" key="4">
    <source>
        <dbReference type="ARBA" id="ARBA00023163"/>
    </source>
</evidence>
<evidence type="ECO:0000313" key="6">
    <source>
        <dbReference type="EMBL" id="MFB9629254.1"/>
    </source>
</evidence>
<dbReference type="Gene3D" id="1.10.10.10">
    <property type="entry name" value="Winged helix-like DNA-binding domain superfamily/Winged helix DNA-binding domain"/>
    <property type="match status" value="1"/>
</dbReference>
<dbReference type="PROSITE" id="PS50931">
    <property type="entry name" value="HTH_LYSR"/>
    <property type="match status" value="1"/>
</dbReference>
<dbReference type="PANTHER" id="PTHR30346:SF29">
    <property type="entry name" value="LYSR SUBSTRATE-BINDING"/>
    <property type="match status" value="1"/>
</dbReference>
<dbReference type="InterPro" id="IPR005119">
    <property type="entry name" value="LysR_subst-bd"/>
</dbReference>
<dbReference type="Pfam" id="PF00126">
    <property type="entry name" value="HTH_1"/>
    <property type="match status" value="1"/>
</dbReference>
<organism evidence="6 7">
    <name type="scientific">Nonomuraea helvata</name>
    <dbReference type="NCBI Taxonomy" id="37484"/>
    <lineage>
        <taxon>Bacteria</taxon>
        <taxon>Bacillati</taxon>
        <taxon>Actinomycetota</taxon>
        <taxon>Actinomycetes</taxon>
        <taxon>Streptosporangiales</taxon>
        <taxon>Streptosporangiaceae</taxon>
        <taxon>Nonomuraea</taxon>
    </lineage>
</organism>
<comment type="caution">
    <text evidence="6">The sequence shown here is derived from an EMBL/GenBank/DDBJ whole genome shotgun (WGS) entry which is preliminary data.</text>
</comment>
<keyword evidence="4" id="KW-0804">Transcription</keyword>
<evidence type="ECO:0000256" key="1">
    <source>
        <dbReference type="ARBA" id="ARBA00009437"/>
    </source>
</evidence>
<dbReference type="Gene3D" id="3.40.190.290">
    <property type="match status" value="1"/>
</dbReference>
<dbReference type="InterPro" id="IPR036388">
    <property type="entry name" value="WH-like_DNA-bd_sf"/>
</dbReference>
<dbReference type="SUPFAM" id="SSF46785">
    <property type="entry name" value="Winged helix' DNA-binding domain"/>
    <property type="match status" value="1"/>
</dbReference>
<keyword evidence="2" id="KW-0805">Transcription regulation</keyword>
<dbReference type="InterPro" id="IPR000847">
    <property type="entry name" value="LysR_HTH_N"/>
</dbReference>
<gene>
    <name evidence="6" type="ORF">ACFFSA_39790</name>
</gene>
<feature type="domain" description="HTH lysR-type" evidence="5">
    <location>
        <begin position="1"/>
        <end position="56"/>
    </location>
</feature>
<protein>
    <submittedName>
        <fullName evidence="6">LysR family transcriptional regulator</fullName>
    </submittedName>
</protein>
<dbReference type="SUPFAM" id="SSF53850">
    <property type="entry name" value="Periplasmic binding protein-like II"/>
    <property type="match status" value="1"/>
</dbReference>
<name>A0ABV5SCG7_9ACTN</name>
<evidence type="ECO:0000259" key="5">
    <source>
        <dbReference type="PROSITE" id="PS50931"/>
    </source>
</evidence>
<dbReference type="PRINTS" id="PR00039">
    <property type="entry name" value="HTHLYSR"/>
</dbReference>
<sequence length="292" mass="30049">MDPHLIRTFVTVARCASFSTAAEELGYTQSAVSQQIAALEADLGVPLLRRRPVTPTDAGRRLLEHAAPILLRLDAARADIRRASGAPPAHLRAGASPLADSGRLAEALVRVRRSMPRVSVALSVLGREGVVTGVARGELDLGLVDGVTAPSDPLRLSDAGALTSTVVGESPLAAVLPAGHPLAGRATLRLDDLADAWWIDAPDAATPLAQLRAVARADGFRSGFGYDGAELSVLLALVAAGAGLALLPESVARDRPDVAAVRLAAPAPVHRTELVHGGLTGPAAACARLLQP</sequence>
<proteinExistence type="inferred from homology"/>
<reference evidence="6 7" key="1">
    <citation type="submission" date="2024-09" db="EMBL/GenBank/DDBJ databases">
        <authorList>
            <person name="Sun Q."/>
            <person name="Mori K."/>
        </authorList>
    </citation>
    <scope>NUCLEOTIDE SEQUENCE [LARGE SCALE GENOMIC DNA]</scope>
    <source>
        <strain evidence="6 7">JCM 3143</strain>
    </source>
</reference>
<evidence type="ECO:0000256" key="3">
    <source>
        <dbReference type="ARBA" id="ARBA00023125"/>
    </source>
</evidence>
<accession>A0ABV5SCG7</accession>
<keyword evidence="7" id="KW-1185">Reference proteome</keyword>
<evidence type="ECO:0000313" key="7">
    <source>
        <dbReference type="Proteomes" id="UP001589532"/>
    </source>
</evidence>
<dbReference type="InterPro" id="IPR036390">
    <property type="entry name" value="WH_DNA-bd_sf"/>
</dbReference>